<dbReference type="Pfam" id="PF15864">
    <property type="entry name" value="PglL_A"/>
    <property type="match status" value="1"/>
</dbReference>
<feature type="transmembrane region" description="Helical" evidence="5">
    <location>
        <begin position="208"/>
        <end position="224"/>
    </location>
</feature>
<gene>
    <name evidence="9" type="ORF">H9629_08825</name>
</gene>
<feature type="transmembrane region" description="Helical" evidence="5">
    <location>
        <begin position="414"/>
        <end position="431"/>
    </location>
</feature>
<evidence type="ECO:0000256" key="1">
    <source>
        <dbReference type="ARBA" id="ARBA00004141"/>
    </source>
</evidence>
<keyword evidence="3 5" id="KW-1133">Transmembrane helix</keyword>
<comment type="caution">
    <text evidence="9">The sequence shown here is derived from an EMBL/GenBank/DDBJ whole genome shotgun (WGS) entry which is preliminary data.</text>
</comment>
<evidence type="ECO:0000259" key="8">
    <source>
        <dbReference type="Pfam" id="PF15864"/>
    </source>
</evidence>
<dbReference type="Pfam" id="PF04932">
    <property type="entry name" value="Wzy_C"/>
    <property type="match status" value="1"/>
</dbReference>
<feature type="transmembrane region" description="Helical" evidence="5">
    <location>
        <begin position="84"/>
        <end position="103"/>
    </location>
</feature>
<evidence type="ECO:0000256" key="2">
    <source>
        <dbReference type="ARBA" id="ARBA00022692"/>
    </source>
</evidence>
<dbReference type="InterPro" id="IPR051533">
    <property type="entry name" value="WaaL-like"/>
</dbReference>
<evidence type="ECO:0000313" key="10">
    <source>
        <dbReference type="Proteomes" id="UP000621930"/>
    </source>
</evidence>
<evidence type="ECO:0000259" key="6">
    <source>
        <dbReference type="Pfam" id="PF04932"/>
    </source>
</evidence>
<dbReference type="PANTHER" id="PTHR37422">
    <property type="entry name" value="TEICHURONIC ACID BIOSYNTHESIS PROTEIN TUAE"/>
    <property type="match status" value="1"/>
</dbReference>
<feature type="transmembrane region" description="Helical" evidence="5">
    <location>
        <begin position="331"/>
        <end position="351"/>
    </location>
</feature>
<organism evidence="9 10">
    <name type="scientific">Acinetobacter pecorum</name>
    <dbReference type="NCBI Taxonomy" id="2762215"/>
    <lineage>
        <taxon>Bacteria</taxon>
        <taxon>Pseudomonadati</taxon>
        <taxon>Pseudomonadota</taxon>
        <taxon>Gammaproteobacteria</taxon>
        <taxon>Moraxellales</taxon>
        <taxon>Moraxellaceae</taxon>
        <taxon>Acinetobacter</taxon>
    </lineage>
</organism>
<evidence type="ECO:0000256" key="4">
    <source>
        <dbReference type="ARBA" id="ARBA00023136"/>
    </source>
</evidence>
<keyword evidence="10" id="KW-1185">Reference proteome</keyword>
<sequence>MKSTLALIAAILISLAWLMPVHYRPWVTYTGELYAFFALFALIAMFLKDRLSLPKVTLPLLLLACVPLIQLLAGQVFFFSTAMMGFIFVFSFWLASVLGYNLSTGNYNREETFANLSYVFLASGTVTGIIALCQWTNLDATLPGMVNISGNQRPYANFAQPNNMATFLVMALMSCLYLYEKKKIQTKWLFACAAVIVMGVALSQSRTAWVAAIAIMLYLAFYQYKGIIRLKWYYSTAWFAFFIACIVAFPLLSQLAAQAMDTDVVQSRDIVARATGDMSRLAIWQQMIAAIQAQPWFGYGWYQTSVAFVSISDTVQGPVWIRSAHNFILDFLLWNGLIIGLPFLAYFGYLGYQLQRWVNTPESVIGILMIGAFVTHAMFEFPQHYAYFLLPVGFILGTVLAQNPKIKTVVMPSIGMKFIFAVGLLLLVVIYRDYDVAVPKLGQSIRYEKQPEKIINEKPIYLLTEFNHRIAWIRLNPYRKASAEQIQEGEQMVLSYPTKYNLIKYAKLLAFNGYEAEARHQLQRLKTIQKTEMSYEELTQDMSR</sequence>
<keyword evidence="4 5" id="KW-0472">Membrane</keyword>
<dbReference type="Pfam" id="PF11846">
    <property type="entry name" value="Wzy_C_2"/>
    <property type="match status" value="1"/>
</dbReference>
<evidence type="ECO:0000259" key="7">
    <source>
        <dbReference type="Pfam" id="PF11846"/>
    </source>
</evidence>
<feature type="transmembrane region" description="Helical" evidence="5">
    <location>
        <begin position="158"/>
        <end position="179"/>
    </location>
</feature>
<feature type="domain" description="Protein glycosylation ligase" evidence="8">
    <location>
        <begin position="154"/>
        <end position="178"/>
    </location>
</feature>
<feature type="domain" description="O-antigen ligase-related" evidence="6">
    <location>
        <begin position="193"/>
        <end position="339"/>
    </location>
</feature>
<dbReference type="InterPro" id="IPR007016">
    <property type="entry name" value="O-antigen_ligase-rel_domated"/>
</dbReference>
<dbReference type="Proteomes" id="UP000621930">
    <property type="component" value="Unassembled WGS sequence"/>
</dbReference>
<feature type="transmembrane region" description="Helical" evidence="5">
    <location>
        <begin position="186"/>
        <end position="202"/>
    </location>
</feature>
<feature type="transmembrane region" description="Helical" evidence="5">
    <location>
        <begin position="115"/>
        <end position="138"/>
    </location>
</feature>
<feature type="domain" description="Virulence factor membrane-bound polymerase C-terminal" evidence="7">
    <location>
        <begin position="368"/>
        <end position="526"/>
    </location>
</feature>
<feature type="transmembrane region" description="Helical" evidence="5">
    <location>
        <begin position="26"/>
        <end position="47"/>
    </location>
</feature>
<evidence type="ECO:0000256" key="3">
    <source>
        <dbReference type="ARBA" id="ARBA00022989"/>
    </source>
</evidence>
<dbReference type="InterPro" id="IPR021797">
    <property type="entry name" value="Wzy_C_2"/>
</dbReference>
<keyword evidence="2 5" id="KW-0812">Transmembrane</keyword>
<feature type="transmembrane region" description="Helical" evidence="5">
    <location>
        <begin position="236"/>
        <end position="257"/>
    </location>
</feature>
<feature type="transmembrane region" description="Helical" evidence="5">
    <location>
        <begin position="59"/>
        <end position="78"/>
    </location>
</feature>
<name>A0ABR8VXE1_9GAMM</name>
<protein>
    <submittedName>
        <fullName evidence="9">O-antigen ligase C-terminal domain-containing protein</fullName>
    </submittedName>
</protein>
<dbReference type="EMBL" id="JACSPT010000010">
    <property type="protein sequence ID" value="MBD8009439.1"/>
    <property type="molecule type" value="Genomic_DNA"/>
</dbReference>
<dbReference type="PANTHER" id="PTHR37422:SF13">
    <property type="entry name" value="LIPOPOLYSACCHARIDE BIOSYNTHESIS PROTEIN PA4999-RELATED"/>
    <property type="match status" value="1"/>
</dbReference>
<dbReference type="GO" id="GO:0016874">
    <property type="term" value="F:ligase activity"/>
    <property type="evidence" value="ECO:0007669"/>
    <property type="project" value="UniProtKB-KW"/>
</dbReference>
<feature type="transmembrane region" description="Helical" evidence="5">
    <location>
        <begin position="363"/>
        <end position="379"/>
    </location>
</feature>
<dbReference type="RefSeq" id="WP_191730946.1">
    <property type="nucleotide sequence ID" value="NZ_JACSPT010000010.1"/>
</dbReference>
<keyword evidence="9" id="KW-0436">Ligase</keyword>
<accession>A0ABR8VXE1</accession>
<proteinExistence type="predicted"/>
<feature type="transmembrane region" description="Helical" evidence="5">
    <location>
        <begin position="385"/>
        <end position="402"/>
    </location>
</feature>
<evidence type="ECO:0000256" key="5">
    <source>
        <dbReference type="SAM" id="Phobius"/>
    </source>
</evidence>
<dbReference type="InterPro" id="IPR031726">
    <property type="entry name" value="PglL_A"/>
</dbReference>
<evidence type="ECO:0000313" key="9">
    <source>
        <dbReference type="EMBL" id="MBD8009439.1"/>
    </source>
</evidence>
<reference evidence="9 10" key="1">
    <citation type="submission" date="2020-08" db="EMBL/GenBank/DDBJ databases">
        <title>A Genomic Blueprint of the Chicken Gut Microbiome.</title>
        <authorList>
            <person name="Gilroy R."/>
            <person name="Ravi A."/>
            <person name="Getino M."/>
            <person name="Pursley I."/>
            <person name="Horton D.L."/>
            <person name="Alikhan N.-F."/>
            <person name="Baker D."/>
            <person name="Gharbi K."/>
            <person name="Hall N."/>
            <person name="Watson M."/>
            <person name="Adriaenssens E.M."/>
            <person name="Foster-Nyarko E."/>
            <person name="Jarju S."/>
            <person name="Secka A."/>
            <person name="Antonio M."/>
            <person name="Oren A."/>
            <person name="Chaudhuri R."/>
            <person name="La Ragione R.M."/>
            <person name="Hildebrand F."/>
            <person name="Pallen M.J."/>
        </authorList>
    </citation>
    <scope>NUCLEOTIDE SEQUENCE [LARGE SCALE GENOMIC DNA]</scope>
    <source>
        <strain evidence="9 10">Sa1BUA6</strain>
    </source>
</reference>
<comment type="subcellular location">
    <subcellularLocation>
        <location evidence="1">Membrane</location>
        <topology evidence="1">Multi-pass membrane protein</topology>
    </subcellularLocation>
</comment>